<reference evidence="1 2" key="1">
    <citation type="journal article" date="2023" name="Arcadia Sci">
        <title>De novo assembly of a long-read Amblyomma americanum tick genome.</title>
        <authorList>
            <person name="Chou S."/>
            <person name="Poskanzer K.E."/>
            <person name="Rollins M."/>
            <person name="Thuy-Boun P.S."/>
        </authorList>
    </citation>
    <scope>NUCLEOTIDE SEQUENCE [LARGE SCALE GENOMIC DNA]</scope>
    <source>
        <strain evidence="1">F_SG_1</strain>
        <tissue evidence="1">Salivary glands</tissue>
    </source>
</reference>
<comment type="caution">
    <text evidence="1">The sequence shown here is derived from an EMBL/GenBank/DDBJ whole genome shotgun (WGS) entry which is preliminary data.</text>
</comment>
<dbReference type="Proteomes" id="UP001321473">
    <property type="component" value="Unassembled WGS sequence"/>
</dbReference>
<proteinExistence type="predicted"/>
<evidence type="ECO:0000313" key="2">
    <source>
        <dbReference type="Proteomes" id="UP001321473"/>
    </source>
</evidence>
<keyword evidence="2" id="KW-1185">Reference proteome</keyword>
<dbReference type="EMBL" id="JARKHS020021335">
    <property type="protein sequence ID" value="KAK8770296.1"/>
    <property type="molecule type" value="Genomic_DNA"/>
</dbReference>
<evidence type="ECO:0000313" key="1">
    <source>
        <dbReference type="EMBL" id="KAK8770296.1"/>
    </source>
</evidence>
<accession>A0AAQ4E6G5</accession>
<protein>
    <submittedName>
        <fullName evidence="1">Uncharacterized protein</fullName>
    </submittedName>
</protein>
<dbReference type="AlphaFoldDB" id="A0AAQ4E6G5"/>
<sequence length="82" mass="9187">MEVQVQRRQLSLYYSYLPGIGLPTYQGTVKAQESSSGYDQSYFTSAIVGKMEKVVLHCYNEWPLVPDDGHSFTSVALSTSVF</sequence>
<name>A0AAQ4E6G5_AMBAM</name>
<gene>
    <name evidence="1" type="ORF">V5799_013241</name>
</gene>
<organism evidence="1 2">
    <name type="scientific">Amblyomma americanum</name>
    <name type="common">Lone star tick</name>
    <dbReference type="NCBI Taxonomy" id="6943"/>
    <lineage>
        <taxon>Eukaryota</taxon>
        <taxon>Metazoa</taxon>
        <taxon>Ecdysozoa</taxon>
        <taxon>Arthropoda</taxon>
        <taxon>Chelicerata</taxon>
        <taxon>Arachnida</taxon>
        <taxon>Acari</taxon>
        <taxon>Parasitiformes</taxon>
        <taxon>Ixodida</taxon>
        <taxon>Ixodoidea</taxon>
        <taxon>Ixodidae</taxon>
        <taxon>Amblyomminae</taxon>
        <taxon>Amblyomma</taxon>
    </lineage>
</organism>